<evidence type="ECO:0000256" key="1">
    <source>
        <dbReference type="SAM" id="SignalP"/>
    </source>
</evidence>
<protein>
    <submittedName>
        <fullName evidence="2">Uncharacterized protein</fullName>
    </submittedName>
</protein>
<evidence type="ECO:0000313" key="2">
    <source>
        <dbReference type="EMBL" id="VFU31275.1"/>
    </source>
</evidence>
<organism evidence="2">
    <name type="scientific">Salix viminalis</name>
    <name type="common">Common osier</name>
    <name type="synonym">Basket willow</name>
    <dbReference type="NCBI Taxonomy" id="40686"/>
    <lineage>
        <taxon>Eukaryota</taxon>
        <taxon>Viridiplantae</taxon>
        <taxon>Streptophyta</taxon>
        <taxon>Embryophyta</taxon>
        <taxon>Tracheophyta</taxon>
        <taxon>Spermatophyta</taxon>
        <taxon>Magnoliopsida</taxon>
        <taxon>eudicotyledons</taxon>
        <taxon>Gunneridae</taxon>
        <taxon>Pentapetalae</taxon>
        <taxon>rosids</taxon>
        <taxon>fabids</taxon>
        <taxon>Malpighiales</taxon>
        <taxon>Salicaceae</taxon>
        <taxon>Saliceae</taxon>
        <taxon>Salix</taxon>
    </lineage>
</organism>
<proteinExistence type="predicted"/>
<reference evidence="2" key="1">
    <citation type="submission" date="2019-03" db="EMBL/GenBank/DDBJ databases">
        <authorList>
            <person name="Mank J."/>
            <person name="Almeida P."/>
        </authorList>
    </citation>
    <scope>NUCLEOTIDE SEQUENCE</scope>
    <source>
        <strain evidence="2">78183</strain>
    </source>
</reference>
<keyword evidence="1" id="KW-0732">Signal</keyword>
<feature type="chain" id="PRO_5026727933" evidence="1">
    <location>
        <begin position="21"/>
        <end position="152"/>
    </location>
</feature>
<sequence length="152" mass="16668">MIPCKISLWISLLKSDISFALQMLFSSGKSLKCSPINFGSLNSLLMLSSLITPSSSNLVPPIISSIFSQSSTLIVSRFTGELQEDGTRISMLLQLVASIFFRESQISFELQMLFSFGNPRNISSLNFGIVRISLHPSAWSGIPSFCSLPQVI</sequence>
<dbReference type="EMBL" id="CAADRP010000680">
    <property type="protein sequence ID" value="VFU31275.1"/>
    <property type="molecule type" value="Genomic_DNA"/>
</dbReference>
<gene>
    <name evidence="2" type="ORF">SVIM_LOCUS128552</name>
</gene>
<name>A0A6N2KRP4_SALVM</name>
<feature type="signal peptide" evidence="1">
    <location>
        <begin position="1"/>
        <end position="20"/>
    </location>
</feature>
<accession>A0A6N2KRP4</accession>
<dbReference type="AlphaFoldDB" id="A0A6N2KRP4"/>